<evidence type="ECO:0000256" key="1">
    <source>
        <dbReference type="ARBA" id="ARBA00022450"/>
    </source>
</evidence>
<dbReference type="PROSITE" id="PS50075">
    <property type="entry name" value="CARRIER"/>
    <property type="match status" value="2"/>
</dbReference>
<dbReference type="Gene3D" id="3.30.559.10">
    <property type="entry name" value="Chloramphenicol acetyltransferase-like domain"/>
    <property type="match status" value="4"/>
</dbReference>
<dbReference type="EMBL" id="JARVKM010000029">
    <property type="protein sequence ID" value="KAK9776242.1"/>
    <property type="molecule type" value="Genomic_DNA"/>
</dbReference>
<feature type="domain" description="Carrier" evidence="5">
    <location>
        <begin position="1634"/>
        <end position="1710"/>
    </location>
</feature>
<keyword evidence="2" id="KW-0597">Phosphoprotein</keyword>
<dbReference type="InterPro" id="IPR010071">
    <property type="entry name" value="AA_adenyl_dom"/>
</dbReference>
<dbReference type="Proteomes" id="UP001465668">
    <property type="component" value="Unassembled WGS sequence"/>
</dbReference>
<dbReference type="PANTHER" id="PTHR45527">
    <property type="entry name" value="NONRIBOSOMAL PEPTIDE SYNTHETASE"/>
    <property type="match status" value="1"/>
</dbReference>
<dbReference type="PROSITE" id="PS00455">
    <property type="entry name" value="AMP_BINDING"/>
    <property type="match status" value="3"/>
</dbReference>
<dbReference type="SUPFAM" id="SSF47336">
    <property type="entry name" value="ACP-like"/>
    <property type="match status" value="4"/>
</dbReference>
<reference evidence="6 7" key="1">
    <citation type="submission" date="2024-02" db="EMBL/GenBank/DDBJ databases">
        <title>First draft genome assembly of two strains of Seiridium cardinale.</title>
        <authorList>
            <person name="Emiliani G."/>
            <person name="Scali E."/>
        </authorList>
    </citation>
    <scope>NUCLEOTIDE SEQUENCE [LARGE SCALE GENOMIC DNA]</scope>
    <source>
        <strain evidence="6 7">BM-138-000479</strain>
    </source>
</reference>
<dbReference type="SUPFAM" id="SSF56801">
    <property type="entry name" value="Acetyl-CoA synthetase-like"/>
    <property type="match status" value="4"/>
</dbReference>
<keyword evidence="7" id="KW-1185">Reference proteome</keyword>
<dbReference type="SUPFAM" id="SSF52777">
    <property type="entry name" value="CoA-dependent acyltransferases"/>
    <property type="match status" value="8"/>
</dbReference>
<dbReference type="PROSITE" id="PS00012">
    <property type="entry name" value="PHOSPHOPANTETHEINE"/>
    <property type="match status" value="2"/>
</dbReference>
<dbReference type="Pfam" id="PF00550">
    <property type="entry name" value="PP-binding"/>
    <property type="match status" value="4"/>
</dbReference>
<dbReference type="CDD" id="cd05918">
    <property type="entry name" value="A_NRPS_SidN3_like"/>
    <property type="match status" value="4"/>
</dbReference>
<dbReference type="Gene3D" id="3.30.300.30">
    <property type="match status" value="4"/>
</dbReference>
<dbReference type="Gene3D" id="3.40.50.12780">
    <property type="entry name" value="N-terminal domain of ligase-like"/>
    <property type="match status" value="4"/>
</dbReference>
<feature type="compositionally biased region" description="Low complexity" evidence="4">
    <location>
        <begin position="2339"/>
        <end position="2351"/>
    </location>
</feature>
<accession>A0ABR2XRF6</accession>
<proteinExistence type="predicted"/>
<dbReference type="SMART" id="SM00823">
    <property type="entry name" value="PKS_PP"/>
    <property type="match status" value="3"/>
</dbReference>
<dbReference type="InterPro" id="IPR001242">
    <property type="entry name" value="Condensation_dom"/>
</dbReference>
<sequence>MLNSEDLKRIKTWNTNSIVAVSRCIHEFIEDHARERPNSPAVDAWDVSFTYSELIAASDKLAGELQRLGVVPETIVPLLFEKSGWTVLAMVAVLRAGGAFMCLDPGTPDTRLRDMLLRANSTFGSILCSRSLLERCETLGSVGSIVIDAESLVNIRRPSTPLARDVSPENRSIIQHTSGSTGVPKGIEVTHRSYCTAATAHGPRLGISPETRIYQFSSYSFDACLGEITTGLVCGACICVPTEEDRMNRLPESITQTRATWIFLTPTLARLVKPTEVRTLKTLVTGGEPLDKDIINVWSSQLDLIQVYGPSECGVYSTTTLIKNSQQSPSNIGHAVSCRTWVVDPDDLDSLVSVGSVGELIIESPTVARGYLNLPAQTRSAFLGRLKWAPMDSASLYRTGDLVKYDSDGALLFVGRRDTQIKHNGQRIELADIEFNLSIQPHVKACVVLYPSAGPYAKRIVALLELSQIQSRKIFGSAEILSQIREVTSLTSETLPTYMVPTDWLSVPEMPLNRSTKIDRMLLLKELEEMDSRLLEEPLAFDREAVPTRDPDSEDHTGRKILAEACGQILNLAVSEISFERGFISQGGDSILAMAVVALCRENNLHVTVKDILKAGSLQLVETRLQPDGVELSSSTAMRQERYDELVALAKEKCPTAFEQNIDGVFPCSPAQVGILLSQSKDGSAYSTAHTFEVSSESSSTGVSLAQFSSAWTAVVQRHQALRTIFVEVALDTTSFLQVVCDRAAPEIIIYEGPAELYDMSSGISFEEHKLPHRCHLAQQGNRLICRLEMSHAIIDGISMQVIFDELALAYEGKLPQTQGPPYTLYVSRSLHLPDDHAMDYWQRYLANVTPCQLKIPQQALLELNELKSVQYSIDIGQKVRSDLGKIHNISIATLLQAAWAVTLSLYTGQQEVSFAYVTAGRDEYVQGIESAVGAFAKSLISRVDLSPGLTAIELLRAVKHDVLESSTHQHVALADVLHKLNHSSATLFNTSITVVADWKSQNASLKFGGIQVYDPTEYDLAVTGTVRSKDNVRIHLDYWNASFSEGAVKRIGQTLQTVLLRLAEHLDDSIENLDMLSPIDMAQLRVWNRVLPSNIDTCINEVIQDQATLQGNAAAICSWDFDFTYYEMEQCATRFAFQLQGLGVPPKSLLPICMEKSALTIVALLSVLKIGCGFILLDPSHPKGRLLGMCQTVGASFIVVSPQCAGIWRDTPLEVVTYTDSNAEEICGKPKRAEEHVLVSASASDDVAYVVFTSGSTGKPKGIAVQHAAYCSTALARASSMMRDSQSRHLQFASYSFDMSLEDILLTLMVGGCVCVPCDDERSNLAVAINRMRVNTAELTPSVASMLDPAEVPSLKVLLLGGERVSSADLRRWAGSVAVINAYGPSECSVTSVVSAKATVDQLHPSNIGRASGALTWVVNPSNHSRLAPIGAVGELLLEGPGLAVGYLGAPEKTDASFIRLPGWLTPCKSERRFYKTGDLVQYLPDGSLIYIGRSDSQVKLHGQRIELGEIDTRVFSSFPWSTTVVTVLATPSMRPDNPLIATFFTPIDRKTCSSGVRLLSLGTSFREAIISVDSRLSEELPSFMLPKLYIPISGIPTSVAGKVDRKRLISIVEQLSIEQLLEYGLSVTHSQQPETRAEQKLQKLWCHLLKLAPEEVGVDSNFYRLGGDSVLTMRLSSIARKEGLGLAVKKIFGNPVLRDMARVAEGVSMEYTVTPGPFELLNTGSKLQDLLQGLYTHYGFSEDEIADVYPCTPLQEGLVALSMRQENAYMAQIVHSLDSEVDIDRLQAAWSKVTASNAIFNTRIVHLSRYGSLQVVLKRNSEIECTIQSGLSPYMEADKKRLMTDGGSLSRCAIVAEGDKQYLVLTIHHAIYDGWILGLVLNHVSMVYRDHEIPATAPFNRFIGYLQREQRTGDWEQYWRNELRDFPLIEYPTRPSVSYSGRVDKSLHFEVDVEHVHPANHTLATVVRAAWALVMAHYSECMDVSFGATVTGRNAPVAGIDNMIGPTLATVPIRIDISRFELTSEYLDAVQSQMIQMIPHEHDGIQSIKLLDESCQNACNFQNLLVVQPQEINMQGVDIFGPLELIDVASLSFHTYPLVLGCAISKKLHLHFSFDANMMSVPQVEQLASHFGRTVRELASASHDSRLENIQLFGDFDKSKIYSWNSEEPVEQNVLIHDEIAKQFASQPEAEAIYSHDRCLSYGQLDDLSTELAQYLKERRLAAPDVLLPILLEKSSWVPIAMLAVLKAGAGFVPLDISHPALRLKEIIDQVNPPVVLVSEETVHLSHVAPATLLISQRFFDVPLSAKDQFLHNGDQSLINEDSEQSSVRIDSSPMTSPTESSFSIPSRSSVVTSSQSSLSHSDELQKPQSHNIAYAIFTSGSTGKPKGVLIEHRQFCSGVIGPREVALLRSKESRVLQFASLSFDTSLEDILTTLLFGGCVCIPSEHDRINDIVAFINKSRANTAHITPSFANTLSPKTVPTLKYLRLGGERMTPSHITTWADALDLRNVYGPTETSITATCSTRVSHQSDCSNIGKGVAASIWIVNPRNHDQLTPLGLVGEMLVEGPLLARGYLNDPEKTDKSFIVNPAWATAHGKDCKRRFYKTGDLCRYDPDGNILYIGRKDTQVKIYGQRIELGEVEDHLKTALRESHEIAVEAWVPPGSNGHKLLVAFICLGGVLGGDEGQILQPTEENRERLQVATFGLDAAMSRSLPKYMIPSRFIPITSLPTTISKKTDRKRLQALLATIPPDYFREFAAMNSSKQQPKTSMELKMQAMWASVLGTDRTQVGLDDNFLRLGGDSIMAIKLASALRDASITISVADIFKSLTLQELSLRAEIATQAVTMRGKVDPFSLLPDNSTTTSLLLHLEKQGIDASEIEDAYPCTPLQEGLLSLSAKEKNMYISQGVFTLPGDIDLVRFRNAWRMVVDGNEILRTRMVNLEPFGIFQVVLRTQISWPEYSSVQDGLDDCLRQFTIEGELIKFGLCRAKSEDPVFVLTIHHSLYDGWCYPDILRQVDSAYKGSSIQSTHRPKYAEFIRHLQAIPAETSKQFWSTKLNACQQSSDLPMQQRPIGRHSRSMASLNYSVASVASHTLRATPSILIRAAWALVIATYSGSTDVVYGASLIGRNTDMDGIEAVIGPTLTTIPVRAQFTPDLSVSGFIQDLVKDMADTIPFEHFGLQNICGLNPDIRRICDFNSLLVVQPPTAKTTSDSLFNIDHHLLNQIESEHPYPVTMTCQLLESNGLDVWVRYDTSAIVEERMLRMLQTFEQALYQICHSNPSTSVLDLDIISKLDANQIQEWNSPQPVLSDTTVQDCLELQLKNRGTAQALYSSGRSILYDELDTLTGRLSVYLGNDLKVGLGDHVLLLFDKSVWHTISMIGVIRSGATFVPLDPMYVPEERLRSITAQCQAKVILTSDAIAGRLPAMDGVAVIHLSDQFLDSISSTPQNVSAIHSSPTDTLCVIFTSGTTGEPKGVQLSHRAFTSILPSKTNIYRIDSDEQIRTLQFVSNGFDISVDDILVSLLNGGCVCVPSEEVRFSGIEDFIIQSRANFAKVTPSACSHWDSPRLANHLKGLLLAGERITDNHIQQWNQHVKLRVSFCPTETCDMGIATDVWPLDYGNASRIGRSAGALPWVVHTNDVNRLVPIGAIGELCVQGPGIADGYINNPVQTAKAFIHPPAWTGSDHRVFKTGDLVKYEDDGELIYIGRKDSQVKLRGLRIELGEIEHRLSAVGSLKHHGAVVDVVRPSDKPNMELLVVFIANFPENTHLEVFGEITRELPRYLPPYMIPTALLPIADLPLSSNGKIDRRRLREIGNSTSLGEFVLNGEDAPEPPKTETEIRLLKIYADLLHLDASKVGRNTNFFTFGDSITVMRLIGTAKAQGLYIKAMDVFEARTLKAIAKLAESRDAASSIDETVSSAPTLSIEDEKRVVNSIEITDRDRVEKITAATDFQAWCIAQSGLQSGGWQNQFTYRSKSALSNQQFQAACHELVQRHEILRTRFVAYHGNVLQVVMAFRAEDYPIQILDGQNGDAEQRVHENKQLLKFSVDLAKSEVNISINHALYDGICLVGFQKELEQLCNGANLPPPQPFSSLTGISQRDQLTETRGYWRTLLRNSNDSSLVHHRIPSYDHVQCSKIVRDIPLIMPKSNPWTPATTIKSAWALLLARMTQTDDVVFGSLTQTRDLELGTEGCPMGPCLNILPIRVRVRRELLKDMQRQHFESMPHANMGFRQIVQDCTDWPRWTRFSSIVQYQNFSQSVITDDGVEEIGASVPEPDASDIWITATPKTTHLELRMQFCPTNISTEFGAAMMAELCKTIEKLSKANISDDVFDWSQPLENQPEIPIEPTCPSQPVIASAHQKESLSVSKVLDIVNSSWEFVFGEYTQLTIPFWDIWGDMIVAKQLAELYGKRGVSVTAEQIFQHPRMIQQLELIATNQYVVQA</sequence>
<evidence type="ECO:0000313" key="6">
    <source>
        <dbReference type="EMBL" id="KAK9776242.1"/>
    </source>
</evidence>
<dbReference type="Gene3D" id="1.10.1200.10">
    <property type="entry name" value="ACP-like"/>
    <property type="match status" value="4"/>
</dbReference>
<dbReference type="InterPro" id="IPR000873">
    <property type="entry name" value="AMP-dep_synth/lig_dom"/>
</dbReference>
<dbReference type="CDD" id="cd19542">
    <property type="entry name" value="CT_NRPS-like"/>
    <property type="match status" value="1"/>
</dbReference>
<organism evidence="6 7">
    <name type="scientific">Seiridium cardinale</name>
    <dbReference type="NCBI Taxonomy" id="138064"/>
    <lineage>
        <taxon>Eukaryota</taxon>
        <taxon>Fungi</taxon>
        <taxon>Dikarya</taxon>
        <taxon>Ascomycota</taxon>
        <taxon>Pezizomycotina</taxon>
        <taxon>Sordariomycetes</taxon>
        <taxon>Xylariomycetidae</taxon>
        <taxon>Amphisphaeriales</taxon>
        <taxon>Sporocadaceae</taxon>
        <taxon>Seiridium</taxon>
    </lineage>
</organism>
<dbReference type="InterPro" id="IPR042099">
    <property type="entry name" value="ANL_N_sf"/>
</dbReference>
<dbReference type="NCBIfam" id="NF003417">
    <property type="entry name" value="PRK04813.1"/>
    <property type="match status" value="5"/>
</dbReference>
<name>A0ABR2XRF6_9PEZI</name>
<dbReference type="InterPro" id="IPR036736">
    <property type="entry name" value="ACP-like_sf"/>
</dbReference>
<dbReference type="Pfam" id="PF00668">
    <property type="entry name" value="Condensation"/>
    <property type="match status" value="4"/>
</dbReference>
<evidence type="ECO:0000256" key="2">
    <source>
        <dbReference type="ARBA" id="ARBA00022553"/>
    </source>
</evidence>
<evidence type="ECO:0000256" key="4">
    <source>
        <dbReference type="SAM" id="MobiDB-lite"/>
    </source>
</evidence>
<feature type="compositionally biased region" description="Polar residues" evidence="4">
    <location>
        <begin position="2323"/>
        <end position="2338"/>
    </location>
</feature>
<dbReference type="InterPro" id="IPR045851">
    <property type="entry name" value="AMP-bd_C_sf"/>
</dbReference>
<dbReference type="NCBIfam" id="TIGR01733">
    <property type="entry name" value="AA-adenyl-dom"/>
    <property type="match status" value="4"/>
</dbReference>
<protein>
    <submittedName>
        <fullName evidence="6">Nonribosomal peptide synthetase easA</fullName>
    </submittedName>
</protein>
<feature type="region of interest" description="Disordered" evidence="4">
    <location>
        <begin position="2323"/>
        <end position="2351"/>
    </location>
</feature>
<dbReference type="InterPro" id="IPR006162">
    <property type="entry name" value="Ppantetheine_attach_site"/>
</dbReference>
<comment type="caution">
    <text evidence="6">The sequence shown here is derived from an EMBL/GenBank/DDBJ whole genome shotgun (WGS) entry which is preliminary data.</text>
</comment>
<keyword evidence="3" id="KW-0436">Ligase</keyword>
<dbReference type="CDD" id="cd19545">
    <property type="entry name" value="FUM14_C_NRPS-like"/>
    <property type="match status" value="2"/>
</dbReference>
<dbReference type="InterPro" id="IPR020806">
    <property type="entry name" value="PKS_PP-bd"/>
</dbReference>
<dbReference type="PANTHER" id="PTHR45527:SF1">
    <property type="entry name" value="FATTY ACID SYNTHASE"/>
    <property type="match status" value="1"/>
</dbReference>
<gene>
    <name evidence="6" type="ORF">SCAR479_07148</name>
</gene>
<dbReference type="InterPro" id="IPR020845">
    <property type="entry name" value="AMP-binding_CS"/>
</dbReference>
<keyword evidence="1" id="KW-0596">Phosphopantetheine</keyword>
<dbReference type="Pfam" id="PF00501">
    <property type="entry name" value="AMP-binding"/>
    <property type="match status" value="4"/>
</dbReference>
<dbReference type="InterPro" id="IPR009081">
    <property type="entry name" value="PP-bd_ACP"/>
</dbReference>
<evidence type="ECO:0000256" key="3">
    <source>
        <dbReference type="ARBA" id="ARBA00022598"/>
    </source>
</evidence>
<evidence type="ECO:0000313" key="7">
    <source>
        <dbReference type="Proteomes" id="UP001465668"/>
    </source>
</evidence>
<feature type="domain" description="Carrier" evidence="5">
    <location>
        <begin position="2767"/>
        <end position="2843"/>
    </location>
</feature>
<evidence type="ECO:0000259" key="5">
    <source>
        <dbReference type="PROSITE" id="PS50075"/>
    </source>
</evidence>
<dbReference type="Gene3D" id="3.30.559.30">
    <property type="entry name" value="Nonribosomal peptide synthetase, condensation domain"/>
    <property type="match status" value="4"/>
</dbReference>
<dbReference type="InterPro" id="IPR023213">
    <property type="entry name" value="CAT-like_dom_sf"/>
</dbReference>